<evidence type="ECO:0000313" key="2">
    <source>
        <dbReference type="Proteomes" id="UP000241074"/>
    </source>
</evidence>
<dbReference type="KEGG" id="xba:C7S18_06130"/>
<dbReference type="AlphaFoldDB" id="A0A2P1PPN7"/>
<dbReference type="Proteomes" id="UP000241074">
    <property type="component" value="Chromosome"/>
</dbReference>
<reference evidence="1 2" key="2">
    <citation type="submission" date="2018-03" db="EMBL/GenBank/DDBJ databases">
        <authorList>
            <person name="Keele B.F."/>
        </authorList>
    </citation>
    <scope>NUCLEOTIDE SEQUENCE [LARGE SCALE GENOMIC DNA]</scope>
    <source>
        <strain evidence="1 2">D13</strain>
    </source>
</reference>
<gene>
    <name evidence="1" type="ORF">C7S18_06130</name>
</gene>
<protein>
    <submittedName>
        <fullName evidence="1">Uncharacterized protein</fullName>
    </submittedName>
</protein>
<evidence type="ECO:0000313" key="1">
    <source>
        <dbReference type="EMBL" id="AVP96803.1"/>
    </source>
</evidence>
<proteinExistence type="predicted"/>
<name>A0A2P1PPN7_9GAMM</name>
<reference evidence="1 2" key="1">
    <citation type="submission" date="2018-03" db="EMBL/GenBank/DDBJ databases">
        <title>Ahniella affigens gen. nov., sp. nov., a gammaproteobacterium isolated from sandy soil near a stream.</title>
        <authorList>
            <person name="Ko Y."/>
            <person name="Kim J.-H."/>
        </authorList>
    </citation>
    <scope>NUCLEOTIDE SEQUENCE [LARGE SCALE GENOMIC DNA]</scope>
    <source>
        <strain evidence="1 2">D13</strain>
    </source>
</reference>
<keyword evidence="2" id="KW-1185">Reference proteome</keyword>
<sequence length="68" mass="7652">MLDDKDVEMPVWTLADRVATVNQEKSLRVTYCGLGQPLCFSQEERKSTGALCFSLLERALRAECEAMP</sequence>
<dbReference type="EMBL" id="CP027860">
    <property type="protein sequence ID" value="AVP96803.1"/>
    <property type="molecule type" value="Genomic_DNA"/>
</dbReference>
<accession>A0A2P1PPN7</accession>
<organism evidence="1 2">
    <name type="scientific">Ahniella affigens</name>
    <dbReference type="NCBI Taxonomy" id="2021234"/>
    <lineage>
        <taxon>Bacteria</taxon>
        <taxon>Pseudomonadati</taxon>
        <taxon>Pseudomonadota</taxon>
        <taxon>Gammaproteobacteria</taxon>
        <taxon>Lysobacterales</taxon>
        <taxon>Rhodanobacteraceae</taxon>
        <taxon>Ahniella</taxon>
    </lineage>
</organism>